<dbReference type="InterPro" id="IPR036890">
    <property type="entry name" value="HATPase_C_sf"/>
</dbReference>
<keyword evidence="2" id="KW-0067">ATP-binding</keyword>
<accession>A0ABT6GXT1</accession>
<feature type="domain" description="Histidine kinase/HSP90-like ATPase" evidence="1">
    <location>
        <begin position="2"/>
        <end position="73"/>
    </location>
</feature>
<evidence type="ECO:0000313" key="3">
    <source>
        <dbReference type="Proteomes" id="UP001154266"/>
    </source>
</evidence>
<sequence length="89" mass="9758">FAYRGQQGTMTLRVRYDGARGALLVDISDRGTWRHVDPESQPNTRGRGIPLMRALSDQTTISPMPDGTHVHMQFGDCAASVAPQVYAQA</sequence>
<keyword evidence="3" id="KW-1185">Reference proteome</keyword>
<dbReference type="CDD" id="cd16936">
    <property type="entry name" value="HATPase_RsbW-like"/>
    <property type="match status" value="1"/>
</dbReference>
<protein>
    <submittedName>
        <fullName evidence="2">ATP-binding protein</fullName>
    </submittedName>
</protein>
<reference evidence="2" key="1">
    <citation type="journal article" date="2023" name="Environ. Microbiol.">
        <title>The 2-methylpropene degradation pathway in Mycobacteriaceae family strains.</title>
        <authorList>
            <person name="Helbich S."/>
            <person name="Barrantes I."/>
            <person name="Dos Anjos Borges L.G."/>
            <person name="Pieper D.H."/>
            <person name="Vainshtein Y."/>
            <person name="Sohn K."/>
            <person name="Engesser K.H."/>
        </authorList>
    </citation>
    <scope>NUCLEOTIDE SEQUENCE</scope>
    <source>
        <strain evidence="2">IBE100</strain>
    </source>
</reference>
<evidence type="ECO:0000313" key="2">
    <source>
        <dbReference type="EMBL" id="MDG5486198.1"/>
    </source>
</evidence>
<comment type="caution">
    <text evidence="2">The sequence shown here is derived from an EMBL/GenBank/DDBJ whole genome shotgun (WGS) entry which is preliminary data.</text>
</comment>
<gene>
    <name evidence="2" type="ORF">MNO81_25675</name>
</gene>
<keyword evidence="2" id="KW-0547">Nucleotide-binding</keyword>
<feature type="non-terminal residue" evidence="2">
    <location>
        <position position="1"/>
    </location>
</feature>
<evidence type="ECO:0000259" key="1">
    <source>
        <dbReference type="Pfam" id="PF13581"/>
    </source>
</evidence>
<dbReference type="Pfam" id="PF13581">
    <property type="entry name" value="HATPase_c_2"/>
    <property type="match status" value="1"/>
</dbReference>
<organism evidence="2 3">
    <name type="scientific">Mycolicibacterium gadium</name>
    <name type="common">Mycobacterium gadium</name>
    <dbReference type="NCBI Taxonomy" id="1794"/>
    <lineage>
        <taxon>Bacteria</taxon>
        <taxon>Bacillati</taxon>
        <taxon>Actinomycetota</taxon>
        <taxon>Actinomycetes</taxon>
        <taxon>Mycobacteriales</taxon>
        <taxon>Mycobacteriaceae</taxon>
        <taxon>Mycolicibacterium</taxon>
    </lineage>
</organism>
<name>A0ABT6GXT1_MYCGU</name>
<proteinExistence type="predicted"/>
<dbReference type="RefSeq" id="WP_278223451.1">
    <property type="nucleotide sequence ID" value="NZ_JAKZMO010000029.1"/>
</dbReference>
<dbReference type="GO" id="GO:0005524">
    <property type="term" value="F:ATP binding"/>
    <property type="evidence" value="ECO:0007669"/>
    <property type="project" value="UniProtKB-KW"/>
</dbReference>
<dbReference type="Proteomes" id="UP001154266">
    <property type="component" value="Unassembled WGS sequence"/>
</dbReference>
<dbReference type="InterPro" id="IPR003594">
    <property type="entry name" value="HATPase_dom"/>
</dbReference>
<dbReference type="Gene3D" id="3.30.565.10">
    <property type="entry name" value="Histidine kinase-like ATPase, C-terminal domain"/>
    <property type="match status" value="1"/>
</dbReference>
<dbReference type="EMBL" id="JAKZMO010000029">
    <property type="protein sequence ID" value="MDG5486198.1"/>
    <property type="molecule type" value="Genomic_DNA"/>
</dbReference>